<proteinExistence type="predicted"/>
<keyword evidence="2" id="KW-0808">Transferase</keyword>
<dbReference type="PROSITE" id="PS51186">
    <property type="entry name" value="GNAT"/>
    <property type="match status" value="1"/>
</dbReference>
<evidence type="ECO:0000313" key="2">
    <source>
        <dbReference type="EMBL" id="MQY42694.1"/>
    </source>
</evidence>
<protein>
    <submittedName>
        <fullName evidence="2">GNAT family N-acetyltransferase</fullName>
    </submittedName>
</protein>
<dbReference type="Proteomes" id="UP000436694">
    <property type="component" value="Unassembled WGS sequence"/>
</dbReference>
<dbReference type="InterPro" id="IPR016181">
    <property type="entry name" value="Acyl_CoA_acyltransferase"/>
</dbReference>
<name>A0A844AWD2_9RHOB</name>
<reference evidence="2 3" key="1">
    <citation type="submission" date="2019-10" db="EMBL/GenBank/DDBJ databases">
        <title>Epibacterium sp. nov., isolated from seawater.</title>
        <authorList>
            <person name="Zhang X."/>
            <person name="Li N."/>
        </authorList>
    </citation>
    <scope>NUCLEOTIDE SEQUENCE [LARGE SCALE GENOMIC DNA]</scope>
    <source>
        <strain evidence="2 3">SM1969</strain>
    </source>
</reference>
<dbReference type="Gene3D" id="3.40.630.30">
    <property type="match status" value="1"/>
</dbReference>
<dbReference type="InterPro" id="IPR000182">
    <property type="entry name" value="GNAT_dom"/>
</dbReference>
<organism evidence="2 3">
    <name type="scientific">Tritonibacter aquimaris</name>
    <dbReference type="NCBI Taxonomy" id="2663379"/>
    <lineage>
        <taxon>Bacteria</taxon>
        <taxon>Pseudomonadati</taxon>
        <taxon>Pseudomonadota</taxon>
        <taxon>Alphaproteobacteria</taxon>
        <taxon>Rhodobacterales</taxon>
        <taxon>Paracoccaceae</taxon>
        <taxon>Tritonibacter</taxon>
    </lineage>
</organism>
<dbReference type="EMBL" id="WIXK01000004">
    <property type="protein sequence ID" value="MQY42694.1"/>
    <property type="molecule type" value="Genomic_DNA"/>
</dbReference>
<dbReference type="Pfam" id="PF00583">
    <property type="entry name" value="Acetyltransf_1"/>
    <property type="match status" value="1"/>
</dbReference>
<evidence type="ECO:0000259" key="1">
    <source>
        <dbReference type="PROSITE" id="PS51186"/>
    </source>
</evidence>
<comment type="caution">
    <text evidence="2">The sequence shown here is derived from an EMBL/GenBank/DDBJ whole genome shotgun (WGS) entry which is preliminary data.</text>
</comment>
<accession>A0A844AWD2</accession>
<keyword evidence="3" id="KW-1185">Reference proteome</keyword>
<dbReference type="AlphaFoldDB" id="A0A844AWD2"/>
<gene>
    <name evidence="2" type="ORF">GG681_08565</name>
</gene>
<dbReference type="GO" id="GO:0016747">
    <property type="term" value="F:acyltransferase activity, transferring groups other than amino-acyl groups"/>
    <property type="evidence" value="ECO:0007669"/>
    <property type="project" value="InterPro"/>
</dbReference>
<dbReference type="SUPFAM" id="SSF55729">
    <property type="entry name" value="Acyl-CoA N-acyltransferases (Nat)"/>
    <property type="match status" value="1"/>
</dbReference>
<feature type="domain" description="N-acetyltransferase" evidence="1">
    <location>
        <begin position="2"/>
        <end position="154"/>
    </location>
</feature>
<sequence length="154" mass="16814">MITLAPLPWPEGHTVAHLAPFPDQIKFAGTVDDILREPPARFDLHQILDNNIPVGVFKIDRAYSQSFPFAASTDIGLRALIVDACAQGKGVAKAAMSQLAAHLAPLYQHAPHVYLTVNFENHAAFAVYKSAGFETTGEIWPHGISPQHVMRLPL</sequence>
<evidence type="ECO:0000313" key="3">
    <source>
        <dbReference type="Proteomes" id="UP000436694"/>
    </source>
</evidence>